<feature type="transmembrane region" description="Helical" evidence="8">
    <location>
        <begin position="919"/>
        <end position="944"/>
    </location>
</feature>
<evidence type="ECO:0000256" key="4">
    <source>
        <dbReference type="ARBA" id="ARBA00022692"/>
    </source>
</evidence>
<accession>A0AAV1IM96</accession>
<evidence type="ECO:0000256" key="1">
    <source>
        <dbReference type="ARBA" id="ARBA00004141"/>
    </source>
</evidence>
<dbReference type="Pfam" id="PF02714">
    <property type="entry name" value="RSN1_7TM"/>
    <property type="match status" value="1"/>
</dbReference>
<evidence type="ECO:0000313" key="12">
    <source>
        <dbReference type="EMBL" id="CAK0787362.1"/>
    </source>
</evidence>
<dbReference type="AlphaFoldDB" id="A0AAV1IM96"/>
<feature type="transmembrane region" description="Helical" evidence="8">
    <location>
        <begin position="983"/>
        <end position="1002"/>
    </location>
</feature>
<comment type="subcellular location">
    <subcellularLocation>
        <location evidence="1">Membrane</location>
        <topology evidence="1">Multi-pass membrane protein</topology>
    </subcellularLocation>
</comment>
<feature type="domain" description="CSC1/OSCA1-like 7TM region" evidence="9">
    <location>
        <begin position="832"/>
        <end position="1103"/>
    </location>
</feature>
<feature type="transmembrane region" description="Helical" evidence="8">
    <location>
        <begin position="144"/>
        <end position="167"/>
    </location>
</feature>
<keyword evidence="3" id="KW-0813">Transport</keyword>
<evidence type="ECO:0000259" key="9">
    <source>
        <dbReference type="Pfam" id="PF02714"/>
    </source>
</evidence>
<comment type="similarity">
    <text evidence="2">Belongs to the CSC1 (TC 1.A.17) family.</text>
</comment>
<comment type="caution">
    <text evidence="12">The sequence shown here is derived from an EMBL/GenBank/DDBJ whole genome shotgun (WGS) entry which is preliminary data.</text>
</comment>
<evidence type="ECO:0000259" key="10">
    <source>
        <dbReference type="Pfam" id="PF13967"/>
    </source>
</evidence>
<dbReference type="InterPro" id="IPR027815">
    <property type="entry name" value="CSC1/OSCA1-like_cyt"/>
</dbReference>
<feature type="compositionally biased region" description="Basic and acidic residues" evidence="7">
    <location>
        <begin position="594"/>
        <end position="604"/>
    </location>
</feature>
<keyword evidence="6 8" id="KW-0472">Membrane</keyword>
<feature type="transmembrane region" description="Helical" evidence="8">
    <location>
        <begin position="1094"/>
        <end position="1127"/>
    </location>
</feature>
<evidence type="ECO:0008006" key="14">
    <source>
        <dbReference type="Google" id="ProtNLM"/>
    </source>
</evidence>
<proteinExistence type="inferred from homology"/>
<feature type="transmembrane region" description="Helical" evidence="8">
    <location>
        <begin position="66"/>
        <end position="86"/>
    </location>
</feature>
<feature type="compositionally biased region" description="Low complexity" evidence="7">
    <location>
        <begin position="287"/>
        <end position="301"/>
    </location>
</feature>
<evidence type="ECO:0000256" key="3">
    <source>
        <dbReference type="ARBA" id="ARBA00022448"/>
    </source>
</evidence>
<dbReference type="InterPro" id="IPR032880">
    <property type="entry name" value="CSC1/OSCA1-like_N"/>
</dbReference>
<sequence length="1193" mass="131044">MATSNIFGLQGTPSPEAPAPAPFGGNVSIASAPSPAPSPGSKFHDFFHGLTAQKVVIPDTQVASGAIFNLLVGCACLLGFMLFRWLGVQFYESRIKLPEVLVKPPLMNVRFPWNIWSWVCPIFSVTDAELMRTAGLDALIFHRAFTFGILFFTPVTALALCALLPIYTNGARTHKVQGITFSRYTMSNLSPGSPLYWVPFVFVIAVIAWGQFLLIRFYKEYVELHQRYLVRGEDVLNEWHMETIRRRTNSAALHGPYIDPPETQKMLGAKPTGEGTDSEGKEHSQAEEAAGGDAAGKAQQENSSPKGSPRDSENDGKGLLPKVQSINWNQDLSGTAISQYETFDSSDSTDGAGREGARIHRWWKPTNTLMAAGKPVTAVGKPPVPFRKVVTTELPDGQQVTVNAQQYVVLACDVPPPPSAHLKETRLQRLWRWLDEVSLFWLPTPLALLGGPFTTNIPQDEERAAKELQKSALARSRSTVGHRRSASGSPLNGNGAPGSNGEVKDHLGSGADDTPDPEVGVRGATTYTGTHSGHFQLNPVHKISHTQRALLKRLNSPGSPRGRAGSNSGEVPLLPEARGAPKNTFSVEQGPGPGKRDPKEAAARGWAKLRDTVKSAKSEAQTVQAFIRPDPVPVGGTPKSATAVAALAADANNQSALDLDDDDILGGQGLVEAVFSGMFEEEFDGVMPIRNHKAVDCLLDKWDAAYRSLEMAEARLAQAKDGKRPTHRLGCCGCRGERVDSINHYAGTIRKLETQILKTKKKILAEPPVTNSYFVFFKTQRAAAAAAQCSIFPEGAQDAFQVFGAPGPEEVNWQMLWADKRKRAGMRVLGWIVLAFAVLFPVGIFTGAVTQVQTLVCQNAAFADNPYCKSRSIWKGIMTAVLPPLLLTLWQNMCMPQLVYRGAQYLCKKPSLSGLDRQIFGIFFLWGFISVLVGGIVGGSVLSALSPTIVSQPDQIYNTIGVALTSSANFFINYVVFQGFFLVPYRIFAPTLFPILTVLRYCRILPYPVGERAKMEAWFPHFNIRMGCELGRTCMLIYMVALANAASSPIILPFALWWFIIAWIFWRYGILYVFERSTESGGMVWHQIFDKVNWCLFIFGIFTGCCLITNKAFVSGAILIVAVPFWTRAFYRHTMERFGKERVACPLLLAASAPEASVDRSLYTPPALRAGCSGWHPEYGKAWEHWGMPRYTM</sequence>
<keyword evidence="5 8" id="KW-1133">Transmembrane helix</keyword>
<evidence type="ECO:0000256" key="7">
    <source>
        <dbReference type="SAM" id="MobiDB-lite"/>
    </source>
</evidence>
<dbReference type="GO" id="GO:0005227">
    <property type="term" value="F:calcium-activated cation channel activity"/>
    <property type="evidence" value="ECO:0007669"/>
    <property type="project" value="InterPro"/>
</dbReference>
<evidence type="ECO:0000259" key="11">
    <source>
        <dbReference type="Pfam" id="PF14703"/>
    </source>
</evidence>
<keyword evidence="4 8" id="KW-0812">Transmembrane</keyword>
<feature type="compositionally biased region" description="Polar residues" evidence="7">
    <location>
        <begin position="525"/>
        <end position="535"/>
    </location>
</feature>
<reference evidence="12 13" key="1">
    <citation type="submission" date="2023-10" db="EMBL/GenBank/DDBJ databases">
        <authorList>
            <person name="Maclean D."/>
            <person name="Macfadyen A."/>
        </authorList>
    </citation>
    <scope>NUCLEOTIDE SEQUENCE [LARGE SCALE GENOMIC DNA]</scope>
</reference>
<dbReference type="PANTHER" id="PTHR13018:SF5">
    <property type="entry name" value="RE44586P"/>
    <property type="match status" value="1"/>
</dbReference>
<evidence type="ECO:0000256" key="8">
    <source>
        <dbReference type="SAM" id="Phobius"/>
    </source>
</evidence>
<dbReference type="InterPro" id="IPR045122">
    <property type="entry name" value="Csc1-like"/>
</dbReference>
<evidence type="ECO:0000256" key="6">
    <source>
        <dbReference type="ARBA" id="ARBA00023136"/>
    </source>
</evidence>
<feature type="transmembrane region" description="Helical" evidence="8">
    <location>
        <begin position="196"/>
        <end position="218"/>
    </location>
</feature>
<feature type="domain" description="CSC1/OSCA1-like cytosolic" evidence="11">
    <location>
        <begin position="671"/>
        <end position="814"/>
    </location>
</feature>
<feature type="transmembrane region" description="Helical" evidence="8">
    <location>
        <begin position="828"/>
        <end position="849"/>
    </location>
</feature>
<feature type="region of interest" description="Disordered" evidence="7">
    <location>
        <begin position="252"/>
        <end position="320"/>
    </location>
</feature>
<dbReference type="PANTHER" id="PTHR13018">
    <property type="entry name" value="PROBABLE MEMBRANE PROTEIN DUF221-RELATED"/>
    <property type="match status" value="1"/>
</dbReference>
<dbReference type="Pfam" id="PF14703">
    <property type="entry name" value="PHM7_cyt"/>
    <property type="match status" value="1"/>
</dbReference>
<organism evidence="12 13">
    <name type="scientific">Coccomyxa viridis</name>
    <dbReference type="NCBI Taxonomy" id="1274662"/>
    <lineage>
        <taxon>Eukaryota</taxon>
        <taxon>Viridiplantae</taxon>
        <taxon>Chlorophyta</taxon>
        <taxon>core chlorophytes</taxon>
        <taxon>Trebouxiophyceae</taxon>
        <taxon>Trebouxiophyceae incertae sedis</taxon>
        <taxon>Coccomyxaceae</taxon>
        <taxon>Coccomyxa</taxon>
    </lineage>
</organism>
<evidence type="ECO:0000313" key="13">
    <source>
        <dbReference type="Proteomes" id="UP001314263"/>
    </source>
</evidence>
<dbReference type="EMBL" id="CAUYUE010000017">
    <property type="protein sequence ID" value="CAK0787362.1"/>
    <property type="molecule type" value="Genomic_DNA"/>
</dbReference>
<feature type="region of interest" description="Disordered" evidence="7">
    <location>
        <begin position="468"/>
        <end position="538"/>
    </location>
</feature>
<dbReference type="Pfam" id="PF13967">
    <property type="entry name" value="RSN1_TM"/>
    <property type="match status" value="1"/>
</dbReference>
<feature type="domain" description="CSC1/OSCA1-like N-terminal transmembrane" evidence="10">
    <location>
        <begin position="63"/>
        <end position="216"/>
    </location>
</feature>
<name>A0AAV1IM96_9CHLO</name>
<dbReference type="Proteomes" id="UP001314263">
    <property type="component" value="Unassembled WGS sequence"/>
</dbReference>
<protein>
    <recommendedName>
        <fullName evidence="14">ERD4-related membrane protein</fullName>
    </recommendedName>
</protein>
<gene>
    <name evidence="12" type="ORF">CVIRNUC_010582</name>
</gene>
<keyword evidence="13" id="KW-1185">Reference proteome</keyword>
<evidence type="ECO:0000256" key="2">
    <source>
        <dbReference type="ARBA" id="ARBA00007779"/>
    </source>
</evidence>
<feature type="region of interest" description="Disordered" evidence="7">
    <location>
        <begin position="553"/>
        <end position="604"/>
    </location>
</feature>
<dbReference type="GO" id="GO:0005886">
    <property type="term" value="C:plasma membrane"/>
    <property type="evidence" value="ECO:0007669"/>
    <property type="project" value="TreeGrafter"/>
</dbReference>
<feature type="transmembrane region" description="Helical" evidence="8">
    <location>
        <begin position="956"/>
        <end position="977"/>
    </location>
</feature>
<dbReference type="InterPro" id="IPR003864">
    <property type="entry name" value="CSC1/OSCA1-like_7TM"/>
</dbReference>
<evidence type="ECO:0000256" key="5">
    <source>
        <dbReference type="ARBA" id="ARBA00022989"/>
    </source>
</evidence>